<comment type="similarity">
    <text evidence="3">In the N-terminal section; belongs to the glycosyltransferase 51 family.</text>
</comment>
<dbReference type="InterPro" id="IPR036950">
    <property type="entry name" value="PBP_transglycosylase"/>
</dbReference>
<gene>
    <name evidence="15" type="primary">pbpC</name>
    <name evidence="15" type="ORF">HU137_00205</name>
</gene>
<keyword evidence="7" id="KW-0808">Transferase</keyword>
<evidence type="ECO:0000313" key="15">
    <source>
        <dbReference type="EMBL" id="MBA5628185.1"/>
    </source>
</evidence>
<name>A0A838ZNG5_9FLAO</name>
<dbReference type="InterPro" id="IPR009647">
    <property type="entry name" value="PBP_C"/>
</dbReference>
<evidence type="ECO:0000256" key="8">
    <source>
        <dbReference type="ARBA" id="ARBA00022801"/>
    </source>
</evidence>
<dbReference type="SUPFAM" id="SSF53955">
    <property type="entry name" value="Lysozyme-like"/>
    <property type="match status" value="1"/>
</dbReference>
<keyword evidence="16" id="KW-1185">Reference proteome</keyword>
<dbReference type="Gene3D" id="3.40.710.10">
    <property type="entry name" value="DD-peptidase/beta-lactamase superfamily"/>
    <property type="match status" value="1"/>
</dbReference>
<dbReference type="PANTHER" id="PTHR32282:SF15">
    <property type="entry name" value="PENICILLIN-BINDING PROTEIN 1C"/>
    <property type="match status" value="1"/>
</dbReference>
<dbReference type="GO" id="GO:0030288">
    <property type="term" value="C:outer membrane-bounded periplasmic space"/>
    <property type="evidence" value="ECO:0007669"/>
    <property type="project" value="TreeGrafter"/>
</dbReference>
<evidence type="ECO:0000259" key="14">
    <source>
        <dbReference type="Pfam" id="PF06832"/>
    </source>
</evidence>
<evidence type="ECO:0000256" key="10">
    <source>
        <dbReference type="ARBA" id="ARBA00044770"/>
    </source>
</evidence>
<proteinExistence type="inferred from homology"/>
<organism evidence="15 16">
    <name type="scientific">Moheibacter lacus</name>
    <dbReference type="NCBI Taxonomy" id="2745851"/>
    <lineage>
        <taxon>Bacteria</taxon>
        <taxon>Pseudomonadati</taxon>
        <taxon>Bacteroidota</taxon>
        <taxon>Flavobacteriia</taxon>
        <taxon>Flavobacteriales</taxon>
        <taxon>Weeksellaceae</taxon>
        <taxon>Moheibacter</taxon>
    </lineage>
</organism>
<reference evidence="15 16" key="1">
    <citation type="submission" date="2020-07" db="EMBL/GenBank/DDBJ databases">
        <title>Moheibacter lacus sp. nov., a member of the family Flavobacteriaceae isolated from freshwater lake sediment.</title>
        <authorList>
            <person name="Liu Y."/>
        </authorList>
    </citation>
    <scope>NUCLEOTIDE SEQUENCE [LARGE SCALE GENOMIC DNA]</scope>
    <source>
        <strain evidence="15 16">BDHS18</strain>
    </source>
</reference>
<evidence type="ECO:0000259" key="12">
    <source>
        <dbReference type="Pfam" id="PF00905"/>
    </source>
</evidence>
<keyword evidence="6" id="KW-0328">Glycosyltransferase</keyword>
<dbReference type="EC" id="2.4.99.28" evidence="10"/>
<evidence type="ECO:0000259" key="13">
    <source>
        <dbReference type="Pfam" id="PF00912"/>
    </source>
</evidence>
<feature type="domain" description="Penicillin-binding C-terminal" evidence="14">
    <location>
        <begin position="668"/>
        <end position="747"/>
    </location>
</feature>
<evidence type="ECO:0000256" key="5">
    <source>
        <dbReference type="ARBA" id="ARBA00022670"/>
    </source>
</evidence>
<comment type="catalytic activity">
    <reaction evidence="11">
        <text>[GlcNAc-(1-&gt;4)-Mur2Ac(oyl-L-Ala-gamma-D-Glu-L-Lys-D-Ala-D-Ala)](n)-di-trans,octa-cis-undecaprenyl diphosphate + beta-D-GlcNAc-(1-&gt;4)-Mur2Ac(oyl-L-Ala-gamma-D-Glu-L-Lys-D-Ala-D-Ala)-di-trans,octa-cis-undecaprenyl diphosphate = [GlcNAc-(1-&gt;4)-Mur2Ac(oyl-L-Ala-gamma-D-Glu-L-Lys-D-Ala-D-Ala)](n+1)-di-trans,octa-cis-undecaprenyl diphosphate + di-trans,octa-cis-undecaprenyl diphosphate + H(+)</text>
        <dbReference type="Rhea" id="RHEA:23708"/>
        <dbReference type="Rhea" id="RHEA-COMP:9602"/>
        <dbReference type="Rhea" id="RHEA-COMP:9603"/>
        <dbReference type="ChEBI" id="CHEBI:15378"/>
        <dbReference type="ChEBI" id="CHEBI:58405"/>
        <dbReference type="ChEBI" id="CHEBI:60033"/>
        <dbReference type="ChEBI" id="CHEBI:78435"/>
        <dbReference type="EC" id="2.4.99.28"/>
    </reaction>
</comment>
<evidence type="ECO:0000256" key="9">
    <source>
        <dbReference type="ARBA" id="ARBA00023268"/>
    </source>
</evidence>
<dbReference type="Pfam" id="PF00912">
    <property type="entry name" value="Transgly"/>
    <property type="match status" value="1"/>
</dbReference>
<comment type="similarity">
    <text evidence="2">In the C-terminal section; belongs to the transpeptidase family.</text>
</comment>
<dbReference type="GO" id="GO:0008955">
    <property type="term" value="F:peptidoglycan glycosyltransferase activity"/>
    <property type="evidence" value="ECO:0007669"/>
    <property type="project" value="UniProtKB-EC"/>
</dbReference>
<evidence type="ECO:0000256" key="7">
    <source>
        <dbReference type="ARBA" id="ARBA00022679"/>
    </source>
</evidence>
<accession>A0A838ZNG5</accession>
<keyword evidence="8" id="KW-0378">Hydrolase</keyword>
<dbReference type="GO" id="GO:0006508">
    <property type="term" value="P:proteolysis"/>
    <property type="evidence" value="ECO:0007669"/>
    <property type="project" value="UniProtKB-KW"/>
</dbReference>
<evidence type="ECO:0000256" key="1">
    <source>
        <dbReference type="ARBA" id="ARBA00004752"/>
    </source>
</evidence>
<keyword evidence="5" id="KW-0645">Protease</keyword>
<comment type="caution">
    <text evidence="15">The sequence shown here is derived from an EMBL/GenBank/DDBJ whole genome shotgun (WGS) entry which is preliminary data.</text>
</comment>
<evidence type="ECO:0000256" key="4">
    <source>
        <dbReference type="ARBA" id="ARBA00022645"/>
    </source>
</evidence>
<comment type="pathway">
    <text evidence="1">Cell wall biogenesis; peptidoglycan biosynthesis.</text>
</comment>
<dbReference type="Pfam" id="PF06832">
    <property type="entry name" value="BiPBP_C"/>
    <property type="match status" value="1"/>
</dbReference>
<dbReference type="GO" id="GO:0009252">
    <property type="term" value="P:peptidoglycan biosynthetic process"/>
    <property type="evidence" value="ECO:0007669"/>
    <property type="project" value="InterPro"/>
</dbReference>
<dbReference type="InterPro" id="IPR050396">
    <property type="entry name" value="Glycosyltr_51/Transpeptidase"/>
</dbReference>
<evidence type="ECO:0000256" key="11">
    <source>
        <dbReference type="ARBA" id="ARBA00049902"/>
    </source>
</evidence>
<evidence type="ECO:0000313" key="16">
    <source>
        <dbReference type="Proteomes" id="UP000552241"/>
    </source>
</evidence>
<dbReference type="GO" id="GO:0008658">
    <property type="term" value="F:penicillin binding"/>
    <property type="evidence" value="ECO:0007669"/>
    <property type="project" value="InterPro"/>
</dbReference>
<evidence type="ECO:0000256" key="6">
    <source>
        <dbReference type="ARBA" id="ARBA00022676"/>
    </source>
</evidence>
<dbReference type="EMBL" id="JACDZE010000001">
    <property type="protein sequence ID" value="MBA5628185.1"/>
    <property type="molecule type" value="Genomic_DNA"/>
</dbReference>
<evidence type="ECO:0000256" key="2">
    <source>
        <dbReference type="ARBA" id="ARBA00007090"/>
    </source>
</evidence>
<dbReference type="PANTHER" id="PTHR32282">
    <property type="entry name" value="BINDING PROTEIN TRANSPEPTIDASE, PUTATIVE-RELATED"/>
    <property type="match status" value="1"/>
</dbReference>
<dbReference type="Gene3D" id="1.10.3810.10">
    <property type="entry name" value="Biosynthetic peptidoglycan transglycosylase-like"/>
    <property type="match status" value="1"/>
</dbReference>
<dbReference type="GO" id="GO:0004180">
    <property type="term" value="F:carboxypeptidase activity"/>
    <property type="evidence" value="ECO:0007669"/>
    <property type="project" value="UniProtKB-KW"/>
</dbReference>
<dbReference type="InterPro" id="IPR001264">
    <property type="entry name" value="Glyco_trans_51"/>
</dbReference>
<feature type="domain" description="Penicillin-binding protein transpeptidase" evidence="12">
    <location>
        <begin position="286"/>
        <end position="530"/>
    </location>
</feature>
<dbReference type="InterPro" id="IPR011815">
    <property type="entry name" value="PBP_1c"/>
</dbReference>
<dbReference type="InterPro" id="IPR012338">
    <property type="entry name" value="Beta-lactam/transpept-like"/>
</dbReference>
<keyword evidence="9" id="KW-0511">Multifunctional enzyme</keyword>
<feature type="domain" description="Glycosyl transferase family 51" evidence="13">
    <location>
        <begin position="42"/>
        <end position="208"/>
    </location>
</feature>
<evidence type="ECO:0000256" key="3">
    <source>
        <dbReference type="ARBA" id="ARBA00007739"/>
    </source>
</evidence>
<dbReference type="AlphaFoldDB" id="A0A838ZNG5"/>
<sequence>MFGIFFIWYLFFSLPKPLFKEETSTLIYSEDNRLLGATISGDEQWRFPANDSVPKRFEICITQFEDAYFRRHPGINPVSLFRALRQNLKSDGIVSGGSTITMQTIRLAKQNPERTYGQKFLEIIQATRLELTHSKDKILNHYVSHAPFGGNVVGLDAAAWRYYAKSAHQLSWGESATLAVLPNAPSLIFPGKNQELLLKKRNRLLKKLWEEKFIDKEDYDLAILEPLPGKPNALPEIAPHLLQTALKTQKGKRLKTTLDANLQEQVSLIVENHKQQFLANEIHNLAVLVLEINSGNVKAYVGNTYDRYNAYSNQVDIIQAKRSSGSILKPFLYASMIQEGKLLPKMLLSDTPMEITENYERNYSGAVPADEALAKSLNIPAVHMLEKYSVAKFHHQLKEFGFTTFTQTPKHYGLSLIVGGGEVTLWELAQAYRNLAYRVLKPNQFVFNPNIGYLKNKEDDVKKYPLNAPSAYLTVKALQEVARPESETGWQVYSGKNIAWKTGTSHGFKDAWSVGITPEYVVAVWVGNADGEGRPGIIGVKAAAPVMFDVFGRLKLNSKFKQPEKNWIEVKTCKESGYLLGENCSTFNRTEIPSTAENGPVCPYHQKIHLDKTKTFRVTNECYPISEMVTENRFVLPPIEGYYFKKIHPDYQPVPNFMKGCLNYGDQNTFAFVYPKRFTNLYLPRDFSGELQPVIFEIAYNQPEKSLFWYLDGKYVATTQNIHKLALKPESGRHKITVSDTEGNRIQKYITIVNKE</sequence>
<protein>
    <recommendedName>
        <fullName evidence="10">peptidoglycan glycosyltransferase</fullName>
        <ecNumber evidence="10">2.4.99.28</ecNumber>
    </recommendedName>
</protein>
<dbReference type="Proteomes" id="UP000552241">
    <property type="component" value="Unassembled WGS sequence"/>
</dbReference>
<dbReference type="InterPro" id="IPR023346">
    <property type="entry name" value="Lysozyme-like_dom_sf"/>
</dbReference>
<dbReference type="NCBIfam" id="TIGR02073">
    <property type="entry name" value="PBP_1c"/>
    <property type="match status" value="1"/>
</dbReference>
<dbReference type="InterPro" id="IPR001460">
    <property type="entry name" value="PCN-bd_Tpept"/>
</dbReference>
<dbReference type="Pfam" id="PF00905">
    <property type="entry name" value="Transpeptidase"/>
    <property type="match status" value="1"/>
</dbReference>
<dbReference type="SUPFAM" id="SSF56601">
    <property type="entry name" value="beta-lactamase/transpeptidase-like"/>
    <property type="match status" value="1"/>
</dbReference>
<keyword evidence="4" id="KW-0121">Carboxypeptidase</keyword>